<keyword evidence="2" id="KW-1185">Reference proteome</keyword>
<proteinExistence type="predicted"/>
<dbReference type="Proteomes" id="UP000195781">
    <property type="component" value="Unassembled WGS sequence"/>
</dbReference>
<organism evidence="1 2">
    <name type="scientific">[Collinsella] massiliensis</name>
    <dbReference type="NCBI Taxonomy" id="1232426"/>
    <lineage>
        <taxon>Bacteria</taxon>
        <taxon>Bacillati</taxon>
        <taxon>Actinomycetota</taxon>
        <taxon>Coriobacteriia</taxon>
        <taxon>Coriobacteriales</taxon>
        <taxon>Coriobacteriaceae</taxon>
        <taxon>Enorma</taxon>
    </lineage>
</organism>
<evidence type="ECO:0000313" key="2">
    <source>
        <dbReference type="Proteomes" id="UP000195781"/>
    </source>
</evidence>
<gene>
    <name evidence="1" type="ORF">B5G02_08145</name>
</gene>
<comment type="caution">
    <text evidence="1">The sequence shown here is derived from an EMBL/GenBank/DDBJ whole genome shotgun (WGS) entry which is preliminary data.</text>
</comment>
<accession>A0A1Y3XMK2</accession>
<protein>
    <recommendedName>
        <fullName evidence="3">NERD domain-containing protein</fullName>
    </recommendedName>
</protein>
<dbReference type="AlphaFoldDB" id="A0A1Y3XMK2"/>
<evidence type="ECO:0008006" key="3">
    <source>
        <dbReference type="Google" id="ProtNLM"/>
    </source>
</evidence>
<reference evidence="2" key="1">
    <citation type="submission" date="2017-04" db="EMBL/GenBank/DDBJ databases">
        <title>Function of individual gut microbiota members based on whole genome sequencing of pure cultures obtained from chicken caecum.</title>
        <authorList>
            <person name="Medvecky M."/>
            <person name="Cejkova D."/>
            <person name="Polansky O."/>
            <person name="Karasova D."/>
            <person name="Kubasova T."/>
            <person name="Cizek A."/>
            <person name="Rychlik I."/>
        </authorList>
    </citation>
    <scope>NUCLEOTIDE SEQUENCE [LARGE SCALE GENOMIC DNA]</scope>
    <source>
        <strain evidence="2">An5</strain>
    </source>
</reference>
<dbReference type="OrthoDB" id="1646090at2"/>
<sequence>MDILIGAIVVVFVLIMGFRAFTGYSSYKGTLYQQLFSSYLEYFWRMSMQRDLSRSNYLQERIGPHRIVYNAYRDGQGRIAATFATVFSTRGHAAICAVATSGAVAGKDTGSWTVERDGKRYALPSPVTYVRRQKKLLDGFLKGAPVEYIIAFNAGTDTSGVACSYTVLTVDALVDHLAEKPEGAVSEADMMKAFETFKEMAAHAQ</sequence>
<evidence type="ECO:0000313" key="1">
    <source>
        <dbReference type="EMBL" id="OUN86764.1"/>
    </source>
</evidence>
<name>A0A1Y3XMK2_9ACTN</name>
<dbReference type="RefSeq" id="WP_094335865.1">
    <property type="nucleotide sequence ID" value="NZ_NFIE01000019.1"/>
</dbReference>
<dbReference type="EMBL" id="NFIE01000019">
    <property type="protein sequence ID" value="OUN86764.1"/>
    <property type="molecule type" value="Genomic_DNA"/>
</dbReference>